<dbReference type="AlphaFoldDB" id="A0A9K3HDM7"/>
<organism evidence="1 2">
    <name type="scientific">Helianthus annuus</name>
    <name type="common">Common sunflower</name>
    <dbReference type="NCBI Taxonomy" id="4232"/>
    <lineage>
        <taxon>Eukaryota</taxon>
        <taxon>Viridiplantae</taxon>
        <taxon>Streptophyta</taxon>
        <taxon>Embryophyta</taxon>
        <taxon>Tracheophyta</taxon>
        <taxon>Spermatophyta</taxon>
        <taxon>Magnoliopsida</taxon>
        <taxon>eudicotyledons</taxon>
        <taxon>Gunneridae</taxon>
        <taxon>Pentapetalae</taxon>
        <taxon>asterids</taxon>
        <taxon>campanulids</taxon>
        <taxon>Asterales</taxon>
        <taxon>Asteraceae</taxon>
        <taxon>Asteroideae</taxon>
        <taxon>Heliantheae alliance</taxon>
        <taxon>Heliantheae</taxon>
        <taxon>Helianthus</taxon>
    </lineage>
</organism>
<protein>
    <submittedName>
        <fullName evidence="1">Uncharacterized protein</fullName>
    </submittedName>
</protein>
<dbReference type="Proteomes" id="UP000215914">
    <property type="component" value="Unassembled WGS sequence"/>
</dbReference>
<proteinExistence type="predicted"/>
<accession>A0A9K3HDM7</accession>
<keyword evidence="2" id="KW-1185">Reference proteome</keyword>
<reference evidence="1" key="2">
    <citation type="submission" date="2020-06" db="EMBL/GenBank/DDBJ databases">
        <title>Helianthus annuus Genome sequencing and assembly Release 2.</title>
        <authorList>
            <person name="Gouzy J."/>
            <person name="Langlade N."/>
            <person name="Munos S."/>
        </authorList>
    </citation>
    <scope>NUCLEOTIDE SEQUENCE</scope>
    <source>
        <tissue evidence="1">Leaves</tissue>
    </source>
</reference>
<name>A0A9K3HDM7_HELAN</name>
<reference evidence="1" key="1">
    <citation type="journal article" date="2017" name="Nature">
        <title>The sunflower genome provides insights into oil metabolism, flowering and Asterid evolution.</title>
        <authorList>
            <person name="Badouin H."/>
            <person name="Gouzy J."/>
            <person name="Grassa C.J."/>
            <person name="Murat F."/>
            <person name="Staton S.E."/>
            <person name="Cottret L."/>
            <person name="Lelandais-Briere C."/>
            <person name="Owens G.L."/>
            <person name="Carrere S."/>
            <person name="Mayjonade B."/>
            <person name="Legrand L."/>
            <person name="Gill N."/>
            <person name="Kane N.C."/>
            <person name="Bowers J.E."/>
            <person name="Hubner S."/>
            <person name="Bellec A."/>
            <person name="Berard A."/>
            <person name="Berges H."/>
            <person name="Blanchet N."/>
            <person name="Boniface M.C."/>
            <person name="Brunel D."/>
            <person name="Catrice O."/>
            <person name="Chaidir N."/>
            <person name="Claudel C."/>
            <person name="Donnadieu C."/>
            <person name="Faraut T."/>
            <person name="Fievet G."/>
            <person name="Helmstetter N."/>
            <person name="King M."/>
            <person name="Knapp S.J."/>
            <person name="Lai Z."/>
            <person name="Le Paslier M.C."/>
            <person name="Lippi Y."/>
            <person name="Lorenzon L."/>
            <person name="Mandel J.R."/>
            <person name="Marage G."/>
            <person name="Marchand G."/>
            <person name="Marquand E."/>
            <person name="Bret-Mestries E."/>
            <person name="Morien E."/>
            <person name="Nambeesan S."/>
            <person name="Nguyen T."/>
            <person name="Pegot-Espagnet P."/>
            <person name="Pouilly N."/>
            <person name="Raftis F."/>
            <person name="Sallet E."/>
            <person name="Schiex T."/>
            <person name="Thomas J."/>
            <person name="Vandecasteele C."/>
            <person name="Vares D."/>
            <person name="Vear F."/>
            <person name="Vautrin S."/>
            <person name="Crespi M."/>
            <person name="Mangin B."/>
            <person name="Burke J.M."/>
            <person name="Salse J."/>
            <person name="Munos S."/>
            <person name="Vincourt P."/>
            <person name="Rieseberg L.H."/>
            <person name="Langlade N.B."/>
        </authorList>
    </citation>
    <scope>NUCLEOTIDE SEQUENCE</scope>
    <source>
        <tissue evidence="1">Leaves</tissue>
    </source>
</reference>
<comment type="caution">
    <text evidence="1">The sequence shown here is derived from an EMBL/GenBank/DDBJ whole genome shotgun (WGS) entry which is preliminary data.</text>
</comment>
<evidence type="ECO:0000313" key="2">
    <source>
        <dbReference type="Proteomes" id="UP000215914"/>
    </source>
</evidence>
<sequence length="58" mass="7009">MSLHPSFHSRTQWNHNSDLYFAQHEDHHHELLMCLFSTLQTGTKASHHYHFPFHLKKN</sequence>
<dbReference type="Gramene" id="mRNA:HanXRQr2_Chr13g0603531">
    <property type="protein sequence ID" value="CDS:HanXRQr2_Chr13g0603531.1"/>
    <property type="gene ID" value="HanXRQr2_Chr13g0603531"/>
</dbReference>
<evidence type="ECO:0000313" key="1">
    <source>
        <dbReference type="EMBL" id="KAF5774684.1"/>
    </source>
</evidence>
<gene>
    <name evidence="1" type="ORF">HanXRQr2_Chr13g0603531</name>
</gene>
<dbReference type="EMBL" id="MNCJ02000328">
    <property type="protein sequence ID" value="KAF5774684.1"/>
    <property type="molecule type" value="Genomic_DNA"/>
</dbReference>